<sequence>MATNLTGGLSNYVKNPKVTANVFKFRTTRVYVLGEVPKPGLYELDKRHNLLDAISAAGGYTKEAAKKKVHIIRHNQTDKPIQANLLNLLQRGDMTQNYALREGDVVYLSNNGRIDFAQDIMPFLTGAYYMNEFNNN</sequence>
<dbReference type="InterPro" id="IPR054765">
    <property type="entry name" value="SLBB_dom"/>
</dbReference>
<proteinExistence type="predicted"/>
<dbReference type="PANTHER" id="PTHR33619">
    <property type="entry name" value="POLYSACCHARIDE EXPORT PROTEIN GFCE-RELATED"/>
    <property type="match status" value="1"/>
</dbReference>
<dbReference type="PANTHER" id="PTHR33619:SF3">
    <property type="entry name" value="POLYSACCHARIDE EXPORT PROTEIN GFCE-RELATED"/>
    <property type="match status" value="1"/>
</dbReference>
<gene>
    <name evidence="2" type="ORF">SDC9_150232</name>
</gene>
<protein>
    <recommendedName>
        <fullName evidence="1">SLBB domain-containing protein</fullName>
    </recommendedName>
</protein>
<feature type="domain" description="SLBB" evidence="1">
    <location>
        <begin position="29"/>
        <end position="107"/>
    </location>
</feature>
<comment type="caution">
    <text evidence="2">The sequence shown here is derived from an EMBL/GenBank/DDBJ whole genome shotgun (WGS) entry which is preliminary data.</text>
</comment>
<reference evidence="2" key="1">
    <citation type="submission" date="2019-08" db="EMBL/GenBank/DDBJ databases">
        <authorList>
            <person name="Kucharzyk K."/>
            <person name="Murdoch R.W."/>
            <person name="Higgins S."/>
            <person name="Loffler F."/>
        </authorList>
    </citation>
    <scope>NUCLEOTIDE SEQUENCE</scope>
</reference>
<name>A0A645EPC9_9ZZZZ</name>
<dbReference type="Pfam" id="PF22461">
    <property type="entry name" value="SLBB_2"/>
    <property type="match status" value="1"/>
</dbReference>
<dbReference type="AlphaFoldDB" id="A0A645EPC9"/>
<dbReference type="EMBL" id="VSSQ01048959">
    <property type="protein sequence ID" value="MPN03009.1"/>
    <property type="molecule type" value="Genomic_DNA"/>
</dbReference>
<dbReference type="GO" id="GO:0015159">
    <property type="term" value="F:polysaccharide transmembrane transporter activity"/>
    <property type="evidence" value="ECO:0007669"/>
    <property type="project" value="InterPro"/>
</dbReference>
<dbReference type="Gene3D" id="3.10.560.10">
    <property type="entry name" value="Outer membrane lipoprotein wza domain like"/>
    <property type="match status" value="1"/>
</dbReference>
<accession>A0A645EPC9</accession>
<evidence type="ECO:0000259" key="1">
    <source>
        <dbReference type="Pfam" id="PF22461"/>
    </source>
</evidence>
<evidence type="ECO:0000313" key="2">
    <source>
        <dbReference type="EMBL" id="MPN03009.1"/>
    </source>
</evidence>
<organism evidence="2">
    <name type="scientific">bioreactor metagenome</name>
    <dbReference type="NCBI Taxonomy" id="1076179"/>
    <lineage>
        <taxon>unclassified sequences</taxon>
        <taxon>metagenomes</taxon>
        <taxon>ecological metagenomes</taxon>
    </lineage>
</organism>
<dbReference type="InterPro" id="IPR049712">
    <property type="entry name" value="Poly_export"/>
</dbReference>